<comment type="caution">
    <text evidence="3">The sequence shown here is derived from an EMBL/GenBank/DDBJ whole genome shotgun (WGS) entry which is preliminary data.</text>
</comment>
<dbReference type="AlphaFoldDB" id="A0A853DHK2"/>
<dbReference type="GO" id="GO:0016798">
    <property type="term" value="F:hydrolase activity, acting on glycosyl bonds"/>
    <property type="evidence" value="ECO:0007669"/>
    <property type="project" value="UniProtKB-KW"/>
</dbReference>
<dbReference type="SUPFAM" id="SSF52317">
    <property type="entry name" value="Class I glutamine amidotransferase-like"/>
    <property type="match status" value="1"/>
</dbReference>
<comment type="similarity">
    <text evidence="1">Belongs to the peptidase C56 family.</text>
</comment>
<dbReference type="InterPro" id="IPR006286">
    <property type="entry name" value="C56_PfpI-like"/>
</dbReference>
<dbReference type="EMBL" id="JACCFW010000001">
    <property type="protein sequence ID" value="NYJ76167.1"/>
    <property type="molecule type" value="Genomic_DNA"/>
</dbReference>
<dbReference type="EC" id="3.2.-.-" evidence="3"/>
<proteinExistence type="inferred from homology"/>
<dbReference type="PANTHER" id="PTHR42733">
    <property type="entry name" value="DJ-1 PROTEIN"/>
    <property type="match status" value="1"/>
</dbReference>
<dbReference type="CDD" id="cd03134">
    <property type="entry name" value="GATase1_PfpI_like"/>
    <property type="match status" value="1"/>
</dbReference>
<evidence type="ECO:0000259" key="2">
    <source>
        <dbReference type="Pfam" id="PF01965"/>
    </source>
</evidence>
<keyword evidence="3" id="KW-0378">Hydrolase</keyword>
<feature type="domain" description="DJ-1/PfpI" evidence="2">
    <location>
        <begin position="7"/>
        <end position="180"/>
    </location>
</feature>
<dbReference type="PROSITE" id="PS51276">
    <property type="entry name" value="PEPTIDASE_C56_PFPI"/>
    <property type="match status" value="1"/>
</dbReference>
<keyword evidence="3" id="KW-0326">Glycosidase</keyword>
<gene>
    <name evidence="3" type="ORF">HNR15_003130</name>
</gene>
<dbReference type="InterPro" id="IPR002818">
    <property type="entry name" value="DJ-1/PfpI"/>
</dbReference>
<accession>A0A853DHK2</accession>
<dbReference type="GO" id="GO:0008233">
    <property type="term" value="F:peptidase activity"/>
    <property type="evidence" value="ECO:0007669"/>
    <property type="project" value="UniProtKB-KW"/>
</dbReference>
<protein>
    <submittedName>
        <fullName evidence="3">Protease I</fullName>
        <ecNumber evidence="3">3.2.-.-</ecNumber>
    </submittedName>
</protein>
<dbReference type="InterPro" id="IPR029062">
    <property type="entry name" value="Class_I_gatase-like"/>
</dbReference>
<name>A0A853DHK2_9MICO</name>
<evidence type="ECO:0000313" key="3">
    <source>
        <dbReference type="EMBL" id="NYJ76167.1"/>
    </source>
</evidence>
<dbReference type="Gene3D" id="3.40.50.880">
    <property type="match status" value="1"/>
</dbReference>
<keyword evidence="4" id="KW-1185">Reference proteome</keyword>
<dbReference type="Pfam" id="PF01965">
    <property type="entry name" value="DJ-1_PfpI"/>
    <property type="match status" value="1"/>
</dbReference>
<evidence type="ECO:0000313" key="4">
    <source>
        <dbReference type="Proteomes" id="UP000571817"/>
    </source>
</evidence>
<reference evidence="3 4" key="1">
    <citation type="submission" date="2020-07" db="EMBL/GenBank/DDBJ databases">
        <title>Sequencing the genomes of 1000 actinobacteria strains.</title>
        <authorList>
            <person name="Klenk H.-P."/>
        </authorList>
    </citation>
    <scope>NUCLEOTIDE SEQUENCE [LARGE SCALE GENOMIC DNA]</scope>
    <source>
        <strain evidence="3 4">DSM 29531</strain>
    </source>
</reference>
<sequence>MAGIEGKKVLAIVTNYGIEQDELVVPVEKLKEAGAEVTIAAVEKDTIKTLVGDKDPGKDVEADIALSDADASDYDALLIAGGTINADTLRTEEKATDLVKAFAGAGKTIAAICHAPWVLVEAGVLQGKTLTSFASVQTDVRNAGGSWVGESVKVCPTEGWTLITSRDPDDLGDFVPAIVDALG</sequence>
<dbReference type="RefSeq" id="WP_179483258.1">
    <property type="nucleotide sequence ID" value="NZ_JACCFW010000001.1"/>
</dbReference>
<dbReference type="Proteomes" id="UP000571817">
    <property type="component" value="Unassembled WGS sequence"/>
</dbReference>
<dbReference type="GO" id="GO:0006508">
    <property type="term" value="P:proteolysis"/>
    <property type="evidence" value="ECO:0007669"/>
    <property type="project" value="UniProtKB-KW"/>
</dbReference>
<evidence type="ECO:0000256" key="1">
    <source>
        <dbReference type="ARBA" id="ARBA00008542"/>
    </source>
</evidence>
<dbReference type="NCBIfam" id="TIGR01382">
    <property type="entry name" value="PfpI"/>
    <property type="match status" value="1"/>
</dbReference>
<dbReference type="PANTHER" id="PTHR42733:SF12">
    <property type="entry name" value="PROTEINASE"/>
    <property type="match status" value="1"/>
</dbReference>
<organism evidence="3 4">
    <name type="scientific">Allobranchiibius huperziae</name>
    <dbReference type="NCBI Taxonomy" id="1874116"/>
    <lineage>
        <taxon>Bacteria</taxon>
        <taxon>Bacillati</taxon>
        <taxon>Actinomycetota</taxon>
        <taxon>Actinomycetes</taxon>
        <taxon>Micrococcales</taxon>
        <taxon>Dermacoccaceae</taxon>
        <taxon>Allobranchiibius</taxon>
    </lineage>
</organism>
<keyword evidence="3" id="KW-0645">Protease</keyword>